<evidence type="ECO:0000256" key="15">
    <source>
        <dbReference type="ARBA" id="ARBA00032932"/>
    </source>
</evidence>
<dbReference type="AlphaFoldDB" id="A0A1I0G5M7"/>
<keyword evidence="11 17" id="KW-0472">Membrane</keyword>
<dbReference type="HAMAP" id="MF_01006">
    <property type="entry name" value="Undec_diphosphatase"/>
    <property type="match status" value="1"/>
</dbReference>
<evidence type="ECO:0000256" key="14">
    <source>
        <dbReference type="ARBA" id="ARBA00032707"/>
    </source>
</evidence>
<name>A0A1I0G5M7_9FIRM</name>
<keyword evidence="7 17" id="KW-0378">Hydrolase</keyword>
<keyword evidence="8 17" id="KW-0133">Cell shape</keyword>
<keyword evidence="12 17" id="KW-0046">Antibiotic resistance</keyword>
<dbReference type="Proteomes" id="UP000198558">
    <property type="component" value="Unassembled WGS sequence"/>
</dbReference>
<proteinExistence type="inferred from homology"/>
<dbReference type="EC" id="3.6.1.27" evidence="3 17"/>
<feature type="transmembrane region" description="Helical" evidence="17">
    <location>
        <begin position="262"/>
        <end position="279"/>
    </location>
</feature>
<evidence type="ECO:0000256" key="11">
    <source>
        <dbReference type="ARBA" id="ARBA00023136"/>
    </source>
</evidence>
<keyword evidence="9 17" id="KW-0573">Peptidoglycan synthesis</keyword>
<comment type="subcellular location">
    <subcellularLocation>
        <location evidence="1 17">Cell membrane</location>
        <topology evidence="1 17">Multi-pass membrane protein</topology>
    </subcellularLocation>
</comment>
<evidence type="ECO:0000256" key="10">
    <source>
        <dbReference type="ARBA" id="ARBA00022989"/>
    </source>
</evidence>
<dbReference type="GO" id="GO:0046677">
    <property type="term" value="P:response to antibiotic"/>
    <property type="evidence" value="ECO:0007669"/>
    <property type="project" value="UniProtKB-UniRule"/>
</dbReference>
<feature type="transmembrane region" description="Helical" evidence="17">
    <location>
        <begin position="161"/>
        <end position="179"/>
    </location>
</feature>
<keyword evidence="6 17" id="KW-0812">Transmembrane</keyword>
<evidence type="ECO:0000256" key="12">
    <source>
        <dbReference type="ARBA" id="ARBA00023251"/>
    </source>
</evidence>
<evidence type="ECO:0000256" key="6">
    <source>
        <dbReference type="ARBA" id="ARBA00022692"/>
    </source>
</evidence>
<feature type="transmembrane region" description="Helical" evidence="17">
    <location>
        <begin position="97"/>
        <end position="117"/>
    </location>
</feature>
<feature type="transmembrane region" description="Helical" evidence="17">
    <location>
        <begin position="129"/>
        <end position="149"/>
    </location>
</feature>
<evidence type="ECO:0000256" key="17">
    <source>
        <dbReference type="HAMAP-Rule" id="MF_01006"/>
    </source>
</evidence>
<evidence type="ECO:0000256" key="13">
    <source>
        <dbReference type="ARBA" id="ARBA00023316"/>
    </source>
</evidence>
<dbReference type="PANTHER" id="PTHR30622:SF2">
    <property type="entry name" value="UNDECAPRENYL-DIPHOSPHATASE"/>
    <property type="match status" value="1"/>
</dbReference>
<evidence type="ECO:0000256" key="8">
    <source>
        <dbReference type="ARBA" id="ARBA00022960"/>
    </source>
</evidence>
<keyword evidence="19" id="KW-1185">Reference proteome</keyword>
<dbReference type="GO" id="GO:0071555">
    <property type="term" value="P:cell wall organization"/>
    <property type="evidence" value="ECO:0007669"/>
    <property type="project" value="UniProtKB-KW"/>
</dbReference>
<evidence type="ECO:0000256" key="3">
    <source>
        <dbReference type="ARBA" id="ARBA00012374"/>
    </source>
</evidence>
<dbReference type="PANTHER" id="PTHR30622">
    <property type="entry name" value="UNDECAPRENYL-DIPHOSPHATASE"/>
    <property type="match status" value="1"/>
</dbReference>
<evidence type="ECO:0000313" key="19">
    <source>
        <dbReference type="Proteomes" id="UP000198558"/>
    </source>
</evidence>
<keyword evidence="5 17" id="KW-1003">Cell membrane</keyword>
<organism evidence="18 19">
    <name type="scientific">Thomasclavelia cocleata</name>
    <dbReference type="NCBI Taxonomy" id="69824"/>
    <lineage>
        <taxon>Bacteria</taxon>
        <taxon>Bacillati</taxon>
        <taxon>Bacillota</taxon>
        <taxon>Erysipelotrichia</taxon>
        <taxon>Erysipelotrichales</taxon>
        <taxon>Coprobacillaceae</taxon>
        <taxon>Thomasclavelia</taxon>
    </lineage>
</organism>
<comment type="miscellaneous">
    <text evidence="17">Bacitracin is thought to be involved in the inhibition of peptidoglycan synthesis by sequestering undecaprenyl diphosphate, thereby reducing the pool of lipid carrier available.</text>
</comment>
<keyword evidence="13 17" id="KW-0961">Cell wall biogenesis/degradation</keyword>
<gene>
    <name evidence="17" type="primary">uppP</name>
    <name evidence="18" type="ORF">SAMN04489758_1256</name>
</gene>
<dbReference type="GeneID" id="78288855"/>
<dbReference type="RefSeq" id="WP_092354824.1">
    <property type="nucleotide sequence ID" value="NZ_FOIN01000025.1"/>
</dbReference>
<dbReference type="GO" id="GO:0009252">
    <property type="term" value="P:peptidoglycan biosynthetic process"/>
    <property type="evidence" value="ECO:0007669"/>
    <property type="project" value="UniProtKB-KW"/>
</dbReference>
<evidence type="ECO:0000256" key="4">
    <source>
        <dbReference type="ARBA" id="ARBA00021581"/>
    </source>
</evidence>
<protein>
    <recommendedName>
        <fullName evidence="4 17">Undecaprenyl-diphosphatase</fullName>
        <ecNumber evidence="3 17">3.6.1.27</ecNumber>
    </recommendedName>
    <alternativeName>
        <fullName evidence="15 17">Bacitracin resistance protein</fullName>
    </alternativeName>
    <alternativeName>
        <fullName evidence="14 17">Undecaprenyl pyrophosphate phosphatase</fullName>
    </alternativeName>
</protein>
<sequence>MELIKNIIIYGILGAIQGFSEPIPISSSGHLVIFQSIFEKMNLMVPQLNDVTFEVIVNTGSLLAIMYYYRHDIIRLFTAFFSYIQKPKKRKYYEKDFRYCILLIVATIPAAVGGFIFNDKIEAAFSNPKLVGCMLLITAIFLLSIHKFGYTGKRSTKNLNLFDALRMGLFQLFALLPGISRSGSTLTGGMLGGLNQKSARDFSFFMFMPVSIGAIILKLKDFITSNTLQTLWLPYLISFFISGVITYLALHILFKLLEKRKLIVFSRYCLILGILVVLFL</sequence>
<dbReference type="InterPro" id="IPR003824">
    <property type="entry name" value="UppP"/>
</dbReference>
<evidence type="ECO:0000256" key="16">
    <source>
        <dbReference type="ARBA" id="ARBA00047594"/>
    </source>
</evidence>
<keyword evidence="10 17" id="KW-1133">Transmembrane helix</keyword>
<evidence type="ECO:0000256" key="1">
    <source>
        <dbReference type="ARBA" id="ARBA00004651"/>
    </source>
</evidence>
<feature type="transmembrane region" description="Helical" evidence="17">
    <location>
        <begin position="231"/>
        <end position="250"/>
    </location>
</feature>
<evidence type="ECO:0000256" key="5">
    <source>
        <dbReference type="ARBA" id="ARBA00022475"/>
    </source>
</evidence>
<dbReference type="GO" id="GO:0008360">
    <property type="term" value="P:regulation of cell shape"/>
    <property type="evidence" value="ECO:0007669"/>
    <property type="project" value="UniProtKB-KW"/>
</dbReference>
<dbReference type="OrthoDB" id="9808289at2"/>
<evidence type="ECO:0000256" key="2">
    <source>
        <dbReference type="ARBA" id="ARBA00010621"/>
    </source>
</evidence>
<feature type="transmembrane region" description="Helical" evidence="17">
    <location>
        <begin position="199"/>
        <end position="219"/>
    </location>
</feature>
<evidence type="ECO:0000256" key="9">
    <source>
        <dbReference type="ARBA" id="ARBA00022984"/>
    </source>
</evidence>
<dbReference type="EMBL" id="FOIN01000025">
    <property type="protein sequence ID" value="SET65184.1"/>
    <property type="molecule type" value="Genomic_DNA"/>
</dbReference>
<evidence type="ECO:0000256" key="7">
    <source>
        <dbReference type="ARBA" id="ARBA00022801"/>
    </source>
</evidence>
<dbReference type="GO" id="GO:0050380">
    <property type="term" value="F:undecaprenyl-diphosphatase activity"/>
    <property type="evidence" value="ECO:0007669"/>
    <property type="project" value="UniProtKB-UniRule"/>
</dbReference>
<comment type="function">
    <text evidence="17">Catalyzes the dephosphorylation of undecaprenyl diphosphate (UPP). Confers resistance to bacitracin.</text>
</comment>
<evidence type="ECO:0000313" key="18">
    <source>
        <dbReference type="EMBL" id="SET65184.1"/>
    </source>
</evidence>
<dbReference type="GO" id="GO:0005886">
    <property type="term" value="C:plasma membrane"/>
    <property type="evidence" value="ECO:0007669"/>
    <property type="project" value="UniProtKB-SubCell"/>
</dbReference>
<dbReference type="Pfam" id="PF02673">
    <property type="entry name" value="BacA"/>
    <property type="match status" value="1"/>
</dbReference>
<reference evidence="19" key="1">
    <citation type="submission" date="2016-10" db="EMBL/GenBank/DDBJ databases">
        <authorList>
            <person name="Varghese N."/>
            <person name="Submissions S."/>
        </authorList>
    </citation>
    <scope>NUCLEOTIDE SEQUENCE [LARGE SCALE GENOMIC DNA]</scope>
    <source>
        <strain evidence="19">DSM 1551</strain>
    </source>
</reference>
<comment type="catalytic activity">
    <reaction evidence="16 17">
        <text>di-trans,octa-cis-undecaprenyl diphosphate + H2O = di-trans,octa-cis-undecaprenyl phosphate + phosphate + H(+)</text>
        <dbReference type="Rhea" id="RHEA:28094"/>
        <dbReference type="ChEBI" id="CHEBI:15377"/>
        <dbReference type="ChEBI" id="CHEBI:15378"/>
        <dbReference type="ChEBI" id="CHEBI:43474"/>
        <dbReference type="ChEBI" id="CHEBI:58405"/>
        <dbReference type="ChEBI" id="CHEBI:60392"/>
        <dbReference type="EC" id="3.6.1.27"/>
    </reaction>
</comment>
<comment type="similarity">
    <text evidence="2 17">Belongs to the UppP family.</text>
</comment>
<accession>A0A1I0G5M7</accession>